<reference evidence="2" key="1">
    <citation type="journal article" date="2011" name="PLoS Genet.">
        <title>Genomic analysis of the necrotrophic fungal pathogens Sclerotinia sclerotiorum and Botrytis cinerea.</title>
        <authorList>
            <person name="Amselem J."/>
            <person name="Cuomo C.A."/>
            <person name="van Kan J.A."/>
            <person name="Viaud M."/>
            <person name="Benito E.P."/>
            <person name="Couloux A."/>
            <person name="Coutinho P.M."/>
            <person name="de Vries R.P."/>
            <person name="Dyer P.S."/>
            <person name="Fillinger S."/>
            <person name="Fournier E."/>
            <person name="Gout L."/>
            <person name="Hahn M."/>
            <person name="Kohn L."/>
            <person name="Lapalu N."/>
            <person name="Plummer K.M."/>
            <person name="Pradier J.M."/>
            <person name="Quevillon E."/>
            <person name="Sharon A."/>
            <person name="Simon A."/>
            <person name="ten Have A."/>
            <person name="Tudzynski B."/>
            <person name="Tudzynski P."/>
            <person name="Wincker P."/>
            <person name="Andrew M."/>
            <person name="Anthouard V."/>
            <person name="Beever R.E."/>
            <person name="Beffa R."/>
            <person name="Benoit I."/>
            <person name="Bouzid O."/>
            <person name="Brault B."/>
            <person name="Chen Z."/>
            <person name="Choquer M."/>
            <person name="Collemare J."/>
            <person name="Cotton P."/>
            <person name="Danchin E.G."/>
            <person name="Da Silva C."/>
            <person name="Gautier A."/>
            <person name="Giraud C."/>
            <person name="Giraud T."/>
            <person name="Gonzalez C."/>
            <person name="Grossetete S."/>
            <person name="Guldener U."/>
            <person name="Henrissat B."/>
            <person name="Howlett B.J."/>
            <person name="Kodira C."/>
            <person name="Kretschmer M."/>
            <person name="Lappartient A."/>
            <person name="Leroch M."/>
            <person name="Levis C."/>
            <person name="Mauceli E."/>
            <person name="Neuveglise C."/>
            <person name="Oeser B."/>
            <person name="Pearson M."/>
            <person name="Poulain J."/>
            <person name="Poussereau N."/>
            <person name="Quesneville H."/>
            <person name="Rascle C."/>
            <person name="Schumacher J."/>
            <person name="Segurens B."/>
            <person name="Sexton A."/>
            <person name="Silva E."/>
            <person name="Sirven C."/>
            <person name="Soanes D.M."/>
            <person name="Talbot N.J."/>
            <person name="Templeton M."/>
            <person name="Yandava C."/>
            <person name="Yarden O."/>
            <person name="Zeng Q."/>
            <person name="Rollins J.A."/>
            <person name="Lebrun M.H."/>
            <person name="Dickman M."/>
        </authorList>
    </citation>
    <scope>NUCLEOTIDE SEQUENCE [LARGE SCALE GENOMIC DNA]</scope>
    <source>
        <strain evidence="2">T4</strain>
    </source>
</reference>
<evidence type="ECO:0000313" key="2">
    <source>
        <dbReference type="Proteomes" id="UP000008177"/>
    </source>
</evidence>
<dbReference type="AlphaFoldDB" id="G2Y7H5"/>
<dbReference type="InParanoid" id="G2Y7H5"/>
<dbReference type="HOGENOM" id="CLU_2830911_0_0_1"/>
<accession>G2Y7H5</accession>
<evidence type="ECO:0000313" key="1">
    <source>
        <dbReference type="EMBL" id="CCD48577.1"/>
    </source>
</evidence>
<gene>
    <name evidence="1" type="ORF">BofuT4_uP109610.1</name>
</gene>
<sequence>MSASDHLTCQNNLTSTGTLLFYGFPSTDMSLETPIEIGSEKTNFIFVVFIFFHSGYLTGEEVSQIP</sequence>
<name>G2Y7H5_BOTF4</name>
<proteinExistence type="predicted"/>
<organism evidence="1 2">
    <name type="scientific">Botryotinia fuckeliana (strain T4)</name>
    <name type="common">Noble rot fungus</name>
    <name type="synonym">Botrytis cinerea</name>
    <dbReference type="NCBI Taxonomy" id="999810"/>
    <lineage>
        <taxon>Eukaryota</taxon>
        <taxon>Fungi</taxon>
        <taxon>Dikarya</taxon>
        <taxon>Ascomycota</taxon>
        <taxon>Pezizomycotina</taxon>
        <taxon>Leotiomycetes</taxon>
        <taxon>Helotiales</taxon>
        <taxon>Sclerotiniaceae</taxon>
        <taxon>Botrytis</taxon>
    </lineage>
</organism>
<dbReference type="EMBL" id="FQ790293">
    <property type="protein sequence ID" value="CCD48577.1"/>
    <property type="molecule type" value="Genomic_DNA"/>
</dbReference>
<dbReference type="Proteomes" id="UP000008177">
    <property type="component" value="Unplaced contigs"/>
</dbReference>
<protein>
    <submittedName>
        <fullName evidence="1">Uncharacterized protein</fullName>
    </submittedName>
</protein>